<proteinExistence type="predicted"/>
<dbReference type="EMBL" id="MEVN01000038">
    <property type="protein sequence ID" value="OGC56446.1"/>
    <property type="molecule type" value="Genomic_DNA"/>
</dbReference>
<evidence type="ECO:0000313" key="1">
    <source>
        <dbReference type="EMBL" id="OGC56446.1"/>
    </source>
</evidence>
<name>A0A1F4VGK8_UNCKA</name>
<dbReference type="Proteomes" id="UP000177763">
    <property type="component" value="Unassembled WGS sequence"/>
</dbReference>
<dbReference type="STRING" id="1802630.A3H26_01095"/>
<comment type="caution">
    <text evidence="1">The sequence shown here is derived from an EMBL/GenBank/DDBJ whole genome shotgun (WGS) entry which is preliminary data.</text>
</comment>
<evidence type="ECO:0000313" key="2">
    <source>
        <dbReference type="Proteomes" id="UP000177763"/>
    </source>
</evidence>
<reference evidence="1 2" key="1">
    <citation type="journal article" date="2016" name="Nat. Commun.">
        <title>Thousands of microbial genomes shed light on interconnected biogeochemical processes in an aquifer system.</title>
        <authorList>
            <person name="Anantharaman K."/>
            <person name="Brown C.T."/>
            <person name="Hug L.A."/>
            <person name="Sharon I."/>
            <person name="Castelle C.J."/>
            <person name="Probst A.J."/>
            <person name="Thomas B.C."/>
            <person name="Singh A."/>
            <person name="Wilkins M.J."/>
            <person name="Karaoz U."/>
            <person name="Brodie E.L."/>
            <person name="Williams K.H."/>
            <person name="Hubbard S.S."/>
            <person name="Banfield J.F."/>
        </authorList>
    </citation>
    <scope>NUCLEOTIDE SEQUENCE [LARGE SCALE GENOMIC DNA]</scope>
</reference>
<gene>
    <name evidence="1" type="ORF">A3H26_01095</name>
</gene>
<protein>
    <submittedName>
        <fullName evidence="1">Uncharacterized protein</fullName>
    </submittedName>
</protein>
<accession>A0A1F4VGK8</accession>
<organism evidence="1 2">
    <name type="scientific">candidate division WWE3 bacterium RIFCSPLOWO2_12_FULL_36_10</name>
    <dbReference type="NCBI Taxonomy" id="1802630"/>
    <lineage>
        <taxon>Bacteria</taxon>
        <taxon>Katanobacteria</taxon>
    </lineage>
</organism>
<sequence>MICQKLHKTKAVIVACANLTCENEVPKQRSELGEANYCSRKCAAIINNSKRRKNYNLNNSYKALVTYNKNPHLNVNYEYLARKDTEVYKVEVINGIKEFYKINDRIPVKREMGNLYRKARKVFGTWNNAIKGSGFNSNPVMFAKKYLAKDGHRCDSFAEMIIDNWLYSKNISHQIHVLYPKQNRFRTDFLVGGVYIEFLGLLGQLEKYDELVKRKLSLIKGVGLDLVKIYPKDLFPNDRLDSVLKSLL</sequence>
<dbReference type="AlphaFoldDB" id="A0A1F4VGK8"/>